<evidence type="ECO:0000313" key="2">
    <source>
        <dbReference type="EnsemblPlants" id="OMERI04G20060.1"/>
    </source>
</evidence>
<dbReference type="AlphaFoldDB" id="A0A0E0DHZ2"/>
<dbReference type="Proteomes" id="UP000008021">
    <property type="component" value="Chromosome 4"/>
</dbReference>
<proteinExistence type="predicted"/>
<reference evidence="2" key="2">
    <citation type="submission" date="2018-05" db="EMBL/GenBank/DDBJ databases">
        <title>OmerRS3 (Oryza meridionalis Reference Sequence Version 3).</title>
        <authorList>
            <person name="Zhang J."/>
            <person name="Kudrna D."/>
            <person name="Lee S."/>
            <person name="Talag J."/>
            <person name="Welchert J."/>
            <person name="Wing R.A."/>
        </authorList>
    </citation>
    <scope>NUCLEOTIDE SEQUENCE [LARGE SCALE GENOMIC DNA]</scope>
    <source>
        <strain evidence="2">cv. OR44</strain>
    </source>
</reference>
<reference evidence="2" key="1">
    <citation type="submission" date="2015-04" db="UniProtKB">
        <authorList>
            <consortium name="EnsemblPlants"/>
        </authorList>
    </citation>
    <scope>IDENTIFICATION</scope>
</reference>
<organism evidence="2">
    <name type="scientific">Oryza meridionalis</name>
    <dbReference type="NCBI Taxonomy" id="40149"/>
    <lineage>
        <taxon>Eukaryota</taxon>
        <taxon>Viridiplantae</taxon>
        <taxon>Streptophyta</taxon>
        <taxon>Embryophyta</taxon>
        <taxon>Tracheophyta</taxon>
        <taxon>Spermatophyta</taxon>
        <taxon>Magnoliopsida</taxon>
        <taxon>Liliopsida</taxon>
        <taxon>Poales</taxon>
        <taxon>Poaceae</taxon>
        <taxon>BOP clade</taxon>
        <taxon>Oryzoideae</taxon>
        <taxon>Oryzeae</taxon>
        <taxon>Oryzinae</taxon>
        <taxon>Oryza</taxon>
    </lineage>
</organism>
<protein>
    <submittedName>
        <fullName evidence="2">Uncharacterized protein</fullName>
    </submittedName>
</protein>
<feature type="compositionally biased region" description="Polar residues" evidence="1">
    <location>
        <begin position="56"/>
        <end position="69"/>
    </location>
</feature>
<dbReference type="Gramene" id="OMERI04G20060.1">
    <property type="protein sequence ID" value="OMERI04G20060.1"/>
    <property type="gene ID" value="OMERI04G20060"/>
</dbReference>
<evidence type="ECO:0000256" key="1">
    <source>
        <dbReference type="SAM" id="MobiDB-lite"/>
    </source>
</evidence>
<name>A0A0E0DHZ2_9ORYZ</name>
<sequence>MPWRNGGDESAGAAGAVRQYGNGKQLARVELPSPPGASPPAFPPPPPESFAPPPNSCNQDCLGTRQPTG</sequence>
<accession>A0A0E0DHZ2</accession>
<feature type="compositionally biased region" description="Pro residues" evidence="1">
    <location>
        <begin position="32"/>
        <end position="55"/>
    </location>
</feature>
<feature type="region of interest" description="Disordered" evidence="1">
    <location>
        <begin position="1"/>
        <end position="69"/>
    </location>
</feature>
<dbReference type="HOGENOM" id="CLU_2780152_0_0_1"/>
<evidence type="ECO:0000313" key="3">
    <source>
        <dbReference type="Proteomes" id="UP000008021"/>
    </source>
</evidence>
<keyword evidence="3" id="KW-1185">Reference proteome</keyword>
<dbReference type="EnsemblPlants" id="OMERI04G20060.1">
    <property type="protein sequence ID" value="OMERI04G20060.1"/>
    <property type="gene ID" value="OMERI04G20060"/>
</dbReference>